<dbReference type="AlphaFoldDB" id="A0A914W0C3"/>
<dbReference type="WBParaSite" id="PSAMB.scaffold2951size20436.g19813.t1">
    <property type="protein sequence ID" value="PSAMB.scaffold2951size20436.g19813.t1"/>
    <property type="gene ID" value="PSAMB.scaffold2951size20436.g19813"/>
</dbReference>
<dbReference type="Proteomes" id="UP000887566">
    <property type="component" value="Unplaced"/>
</dbReference>
<feature type="compositionally biased region" description="Basic and acidic residues" evidence="1">
    <location>
        <begin position="1"/>
        <end position="13"/>
    </location>
</feature>
<accession>A0A914W0C3</accession>
<keyword evidence="2" id="KW-1185">Reference proteome</keyword>
<proteinExistence type="predicted"/>
<evidence type="ECO:0000313" key="2">
    <source>
        <dbReference type="Proteomes" id="UP000887566"/>
    </source>
</evidence>
<feature type="compositionally biased region" description="Low complexity" evidence="1">
    <location>
        <begin position="19"/>
        <end position="28"/>
    </location>
</feature>
<protein>
    <submittedName>
        <fullName evidence="3">Uncharacterized protein</fullName>
    </submittedName>
</protein>
<reference evidence="3" key="1">
    <citation type="submission" date="2022-11" db="UniProtKB">
        <authorList>
            <consortium name="WormBaseParasite"/>
        </authorList>
    </citation>
    <scope>IDENTIFICATION</scope>
</reference>
<name>A0A914W0C3_9BILA</name>
<feature type="region of interest" description="Disordered" evidence="1">
    <location>
        <begin position="75"/>
        <end position="94"/>
    </location>
</feature>
<evidence type="ECO:0000313" key="3">
    <source>
        <dbReference type="WBParaSite" id="PSAMB.scaffold2951size20436.g19813.t1"/>
    </source>
</evidence>
<organism evidence="2 3">
    <name type="scientific">Plectus sambesii</name>
    <dbReference type="NCBI Taxonomy" id="2011161"/>
    <lineage>
        <taxon>Eukaryota</taxon>
        <taxon>Metazoa</taxon>
        <taxon>Ecdysozoa</taxon>
        <taxon>Nematoda</taxon>
        <taxon>Chromadorea</taxon>
        <taxon>Plectida</taxon>
        <taxon>Plectina</taxon>
        <taxon>Plectoidea</taxon>
        <taxon>Plectidae</taxon>
        <taxon>Plectus</taxon>
    </lineage>
</organism>
<sequence length="122" mass="13307">MEPRRAGRTEQTKRRGQARRWSAAASRQLVGAGPARGRTVDIGGAAVRFASHSRATATKRAALICDNTRQIKRLGKASSQHWPKRSQCGKSTRKHVVAGKLRTDTAAVFGRPNPAQHCPIDE</sequence>
<evidence type="ECO:0000256" key="1">
    <source>
        <dbReference type="SAM" id="MobiDB-lite"/>
    </source>
</evidence>
<feature type="region of interest" description="Disordered" evidence="1">
    <location>
        <begin position="1"/>
        <end position="35"/>
    </location>
</feature>